<dbReference type="InterPro" id="IPR011701">
    <property type="entry name" value="MFS"/>
</dbReference>
<dbReference type="EMBL" id="FNCC01000005">
    <property type="protein sequence ID" value="SDG11123.1"/>
    <property type="molecule type" value="Genomic_DNA"/>
</dbReference>
<dbReference type="AlphaFoldDB" id="A0A1G7RK92"/>
<organism evidence="7 8">
    <name type="scientific">Lentzea fradiae</name>
    <dbReference type="NCBI Taxonomy" id="200378"/>
    <lineage>
        <taxon>Bacteria</taxon>
        <taxon>Bacillati</taxon>
        <taxon>Actinomycetota</taxon>
        <taxon>Actinomycetes</taxon>
        <taxon>Pseudonocardiales</taxon>
        <taxon>Pseudonocardiaceae</taxon>
        <taxon>Lentzea</taxon>
    </lineage>
</organism>
<keyword evidence="3 6" id="KW-0812">Transmembrane</keyword>
<dbReference type="GO" id="GO:0022857">
    <property type="term" value="F:transmembrane transporter activity"/>
    <property type="evidence" value="ECO:0007669"/>
    <property type="project" value="InterPro"/>
</dbReference>
<dbReference type="Proteomes" id="UP000199623">
    <property type="component" value="Unassembled WGS sequence"/>
</dbReference>
<sequence>MTTLLAPPARFTALVTAVSVSAFGNFLNLVALALFTYTVTSTAWGLGLVMAVRLAAGFAGGLGAGSLVRLRGLRRLMVRADLAQAAVMTGLALLGPSAGLAGLVVTALVLGAGNAVSNVCVRASVPDLVPDGENARSNGRLVTWRALAVITGYASASTIIAFGGFGLAFLVNAASFGFSAFVVSRLRWDESLPPVREPSAPSLSLLRAAGPAIAVLVAVRAADAFGSASHNLSLPVHASAVAGADAAVFMSGFWASWAVGAFTARFVAPRFAGSTTAFVLGTCVMSASFVLAFTGPPWPLLVLVMVCAGFSDGLTEIVYTSRLQEVPGDLRVRLFGLSSTAETAGFASGTLVASALLPSFPVLGVVTGFHAAAVLCALALALVSRRLT</sequence>
<keyword evidence="2" id="KW-1003">Cell membrane</keyword>
<proteinExistence type="predicted"/>
<evidence type="ECO:0000256" key="3">
    <source>
        <dbReference type="ARBA" id="ARBA00022692"/>
    </source>
</evidence>
<keyword evidence="4 6" id="KW-1133">Transmembrane helix</keyword>
<evidence type="ECO:0000256" key="1">
    <source>
        <dbReference type="ARBA" id="ARBA00004651"/>
    </source>
</evidence>
<feature type="transmembrane region" description="Helical" evidence="6">
    <location>
        <begin position="85"/>
        <end position="109"/>
    </location>
</feature>
<feature type="transmembrane region" description="Helical" evidence="6">
    <location>
        <begin position="159"/>
        <end position="183"/>
    </location>
</feature>
<evidence type="ECO:0000256" key="6">
    <source>
        <dbReference type="SAM" id="Phobius"/>
    </source>
</evidence>
<dbReference type="Gene3D" id="1.20.1250.20">
    <property type="entry name" value="MFS general substrate transporter like domains"/>
    <property type="match status" value="1"/>
</dbReference>
<dbReference type="RefSeq" id="WP_143035935.1">
    <property type="nucleotide sequence ID" value="NZ_FNCC01000005.1"/>
</dbReference>
<comment type="subcellular location">
    <subcellularLocation>
        <location evidence="1">Cell membrane</location>
        <topology evidence="1">Multi-pass membrane protein</topology>
    </subcellularLocation>
</comment>
<dbReference type="OrthoDB" id="3814140at2"/>
<feature type="transmembrane region" description="Helical" evidence="6">
    <location>
        <begin position="204"/>
        <end position="222"/>
    </location>
</feature>
<dbReference type="SUPFAM" id="SSF103473">
    <property type="entry name" value="MFS general substrate transporter"/>
    <property type="match status" value="1"/>
</dbReference>
<evidence type="ECO:0000256" key="2">
    <source>
        <dbReference type="ARBA" id="ARBA00022475"/>
    </source>
</evidence>
<gene>
    <name evidence="7" type="ORF">SAMN05216553_105383</name>
</gene>
<dbReference type="GO" id="GO:0005886">
    <property type="term" value="C:plasma membrane"/>
    <property type="evidence" value="ECO:0007669"/>
    <property type="project" value="UniProtKB-SubCell"/>
</dbReference>
<dbReference type="PANTHER" id="PTHR23513:SF11">
    <property type="entry name" value="STAPHYLOFERRIN A TRANSPORTER"/>
    <property type="match status" value="1"/>
</dbReference>
<feature type="transmembrane region" description="Helical" evidence="6">
    <location>
        <begin position="271"/>
        <end position="294"/>
    </location>
</feature>
<feature type="transmembrane region" description="Helical" evidence="6">
    <location>
        <begin position="234"/>
        <end position="259"/>
    </location>
</feature>
<feature type="transmembrane region" description="Helical" evidence="6">
    <location>
        <begin position="12"/>
        <end position="37"/>
    </location>
</feature>
<protein>
    <submittedName>
        <fullName evidence="7">Major Facilitator Superfamily protein</fullName>
    </submittedName>
</protein>
<feature type="transmembrane region" description="Helical" evidence="6">
    <location>
        <begin position="362"/>
        <end position="383"/>
    </location>
</feature>
<dbReference type="STRING" id="200378.SAMN05216553_105383"/>
<dbReference type="Pfam" id="PF07690">
    <property type="entry name" value="MFS_1"/>
    <property type="match status" value="1"/>
</dbReference>
<evidence type="ECO:0000256" key="4">
    <source>
        <dbReference type="ARBA" id="ARBA00022989"/>
    </source>
</evidence>
<evidence type="ECO:0000313" key="7">
    <source>
        <dbReference type="EMBL" id="SDG11123.1"/>
    </source>
</evidence>
<feature type="transmembrane region" description="Helical" evidence="6">
    <location>
        <begin position="43"/>
        <end position="64"/>
    </location>
</feature>
<evidence type="ECO:0000313" key="8">
    <source>
        <dbReference type="Proteomes" id="UP000199623"/>
    </source>
</evidence>
<reference evidence="8" key="1">
    <citation type="submission" date="2016-10" db="EMBL/GenBank/DDBJ databases">
        <authorList>
            <person name="Varghese N."/>
            <person name="Submissions S."/>
        </authorList>
    </citation>
    <scope>NUCLEOTIDE SEQUENCE [LARGE SCALE GENOMIC DNA]</scope>
    <source>
        <strain evidence="8">CGMCC 4.3506</strain>
    </source>
</reference>
<dbReference type="InterPro" id="IPR036259">
    <property type="entry name" value="MFS_trans_sf"/>
</dbReference>
<evidence type="ECO:0000256" key="5">
    <source>
        <dbReference type="ARBA" id="ARBA00023136"/>
    </source>
</evidence>
<name>A0A1G7RK92_9PSEU</name>
<keyword evidence="8" id="KW-1185">Reference proteome</keyword>
<dbReference type="PANTHER" id="PTHR23513">
    <property type="entry name" value="INTEGRAL MEMBRANE EFFLUX PROTEIN-RELATED"/>
    <property type="match status" value="1"/>
</dbReference>
<accession>A0A1G7RK92</accession>
<keyword evidence="5 6" id="KW-0472">Membrane</keyword>